<keyword evidence="7" id="KW-1185">Reference proteome</keyword>
<gene>
    <name evidence="6" type="ORF">DESUT3_24850</name>
</gene>
<dbReference type="EMBL" id="AP024355">
    <property type="protein sequence ID" value="BCR05416.1"/>
    <property type="molecule type" value="Genomic_DNA"/>
</dbReference>
<dbReference type="InterPro" id="IPR046346">
    <property type="entry name" value="Aminoacid_DH-like_N_sf"/>
</dbReference>
<dbReference type="PANTHER" id="PTHR11606">
    <property type="entry name" value="GLUTAMATE DEHYDROGENASE"/>
    <property type="match status" value="1"/>
</dbReference>
<name>A0ABM8HY09_9BACT</name>
<dbReference type="InterPro" id="IPR014362">
    <property type="entry name" value="Glu_DH"/>
</dbReference>
<dbReference type="InterPro" id="IPR006096">
    <property type="entry name" value="Glu/Leu/Phe/Val/Trp_DH_C"/>
</dbReference>
<dbReference type="PANTHER" id="PTHR11606:SF13">
    <property type="entry name" value="GLUTAMATE DEHYDROGENASE 1, MITOCHONDRIAL"/>
    <property type="match status" value="1"/>
</dbReference>
<accession>A0ABM8HY09</accession>
<evidence type="ECO:0000256" key="3">
    <source>
        <dbReference type="PIRNR" id="PIRNR000185"/>
    </source>
</evidence>
<evidence type="ECO:0000259" key="5">
    <source>
        <dbReference type="SMART" id="SM00839"/>
    </source>
</evidence>
<dbReference type="Pfam" id="PF02812">
    <property type="entry name" value="ELFV_dehydrog_N"/>
    <property type="match status" value="1"/>
</dbReference>
<dbReference type="InterPro" id="IPR033922">
    <property type="entry name" value="NAD_bind_Glu_DH"/>
</dbReference>
<dbReference type="PIRSF" id="PIRSF000185">
    <property type="entry name" value="Glu_DH"/>
    <property type="match status" value="1"/>
</dbReference>
<feature type="domain" description="Glutamate/phenylalanine/leucine/valine/L-tryptophan dehydrogenase C-terminal" evidence="5">
    <location>
        <begin position="141"/>
        <end position="367"/>
    </location>
</feature>
<dbReference type="PRINTS" id="PR00082">
    <property type="entry name" value="GLFDHDRGNASE"/>
</dbReference>
<dbReference type="RefSeq" id="WP_225911500.1">
    <property type="nucleotide sequence ID" value="NZ_AP024355.1"/>
</dbReference>
<dbReference type="InterPro" id="IPR006097">
    <property type="entry name" value="Glu/Leu/Phe/Val/Trp_DH_dimer"/>
</dbReference>
<dbReference type="SUPFAM" id="SSF51735">
    <property type="entry name" value="NAD(P)-binding Rossmann-fold domains"/>
    <property type="match status" value="1"/>
</dbReference>
<evidence type="ECO:0000256" key="2">
    <source>
        <dbReference type="ARBA" id="ARBA00023002"/>
    </source>
</evidence>
<dbReference type="Gene3D" id="3.40.50.10860">
    <property type="entry name" value="Leucine Dehydrogenase, chain A, domain 1"/>
    <property type="match status" value="1"/>
</dbReference>
<reference evidence="6 7" key="2">
    <citation type="journal article" date="2021" name="Int. J. Syst. Evol. Microbiol.">
        <title>Isolation and Polyphasic Characterization of Desulfuromonas versatilis sp. Nov., an Electrogenic Bacteria Capable of Versatile Metabolism Isolated from a Graphene Oxide-Reducing Enrichment Culture.</title>
        <authorList>
            <person name="Xie L."/>
            <person name="Yoshida N."/>
            <person name="Ishii S."/>
            <person name="Meng L."/>
        </authorList>
    </citation>
    <scope>NUCLEOTIDE SEQUENCE [LARGE SCALE GENOMIC DNA]</scope>
    <source>
        <strain evidence="6 7">NIT-T3</strain>
    </source>
</reference>
<evidence type="ECO:0000313" key="7">
    <source>
        <dbReference type="Proteomes" id="UP001319827"/>
    </source>
</evidence>
<protein>
    <recommendedName>
        <fullName evidence="3">Glutamate dehydrogenase</fullName>
    </recommendedName>
</protein>
<dbReference type="InterPro" id="IPR033524">
    <property type="entry name" value="Glu/Leu/Phe/Val_DH_AS"/>
</dbReference>
<dbReference type="CDD" id="cd01076">
    <property type="entry name" value="NAD_bind_1_Glu_DH"/>
    <property type="match status" value="1"/>
</dbReference>
<dbReference type="Pfam" id="PF00208">
    <property type="entry name" value="ELFV_dehydrog"/>
    <property type="match status" value="1"/>
</dbReference>
<dbReference type="InterPro" id="IPR006095">
    <property type="entry name" value="Glu/Leu/Phe/Val/Trp_DH"/>
</dbReference>
<evidence type="ECO:0000256" key="1">
    <source>
        <dbReference type="ARBA" id="ARBA00006382"/>
    </source>
</evidence>
<proteinExistence type="inferred from homology"/>
<dbReference type="SUPFAM" id="SSF53223">
    <property type="entry name" value="Aminoacid dehydrogenase-like, N-terminal domain"/>
    <property type="match status" value="1"/>
</dbReference>
<keyword evidence="2 3" id="KW-0560">Oxidoreductase</keyword>
<dbReference type="PROSITE" id="PS00074">
    <property type="entry name" value="GLFV_DEHYDROGENASE"/>
    <property type="match status" value="1"/>
</dbReference>
<evidence type="ECO:0000256" key="4">
    <source>
        <dbReference type="RuleBase" id="RU004417"/>
    </source>
</evidence>
<dbReference type="Proteomes" id="UP001319827">
    <property type="component" value="Chromosome"/>
</dbReference>
<reference evidence="6 7" key="1">
    <citation type="journal article" date="2016" name="C (Basel)">
        <title>Selective Growth of and Electricity Production by Marine Exoelectrogenic Bacteria in Self-Aggregated Hydrogel of Microbially Reduced Graphene Oxide.</title>
        <authorList>
            <person name="Yoshida N."/>
            <person name="Goto Y."/>
            <person name="Miyata Y."/>
        </authorList>
    </citation>
    <scope>NUCLEOTIDE SEQUENCE [LARGE SCALE GENOMIC DNA]</scope>
    <source>
        <strain evidence="6 7">NIT-T3</strain>
    </source>
</reference>
<dbReference type="Gene3D" id="3.40.50.720">
    <property type="entry name" value="NAD(P)-binding Rossmann-like Domain"/>
    <property type="match status" value="1"/>
</dbReference>
<organism evidence="6 7">
    <name type="scientific">Desulfuromonas versatilis</name>
    <dbReference type="NCBI Taxonomy" id="2802975"/>
    <lineage>
        <taxon>Bacteria</taxon>
        <taxon>Pseudomonadati</taxon>
        <taxon>Thermodesulfobacteriota</taxon>
        <taxon>Desulfuromonadia</taxon>
        <taxon>Desulfuromonadales</taxon>
        <taxon>Desulfuromonadaceae</taxon>
        <taxon>Desulfuromonas</taxon>
    </lineage>
</organism>
<evidence type="ECO:0000313" key="6">
    <source>
        <dbReference type="EMBL" id="BCR05416.1"/>
    </source>
</evidence>
<dbReference type="SMART" id="SM00839">
    <property type="entry name" value="ELFV_dehydrog"/>
    <property type="match status" value="1"/>
</dbReference>
<dbReference type="InterPro" id="IPR036291">
    <property type="entry name" value="NAD(P)-bd_dom_sf"/>
</dbReference>
<comment type="similarity">
    <text evidence="1 3 4">Belongs to the Glu/Leu/Phe/Val dehydrogenases family.</text>
</comment>
<sequence length="367" mass="39077">MEIDTLWETFYDDLGPEKIIHIHDPRSGLKAIVVIDNVARGPAIGGVRLAPDITTEEVFRLARAMTLKNAAAGLRHGGAKSGIIGDPHLADKEPLIRAFARRIRTLTDYIPGPDMGTNEHCMAWVNDEIGRCVGLPRSLGGVPLDEIGATGFGVAVAAELALPHAGLSLQGASVAVQGFGNVGRHAARFLEQKGARLVAASDSRGTAYKKGGLDVATLIDAKQRGGSVISLPGAEILPSENVVEIPCDLLIPAARPDVIHDDNVERVQARVIIEGANIPITESAEKRLHQRNILCIPDFIANAGGVICGAVEYRGGSEAEAFAVIREKIAENTREMLALMEIKGLPPRGAAQSMAEARVRNAMAFRR</sequence>